<gene>
    <name evidence="1" type="ORF">ACFFJH_11255</name>
</gene>
<proteinExistence type="predicted"/>
<keyword evidence="2" id="KW-1185">Reference proteome</keyword>
<name>A0ABV6IEY5_9BURK</name>
<dbReference type="RefSeq" id="WP_390212637.1">
    <property type="nucleotide sequence ID" value="NZ_JBHLXJ010000013.1"/>
</dbReference>
<reference evidence="1 2" key="1">
    <citation type="submission" date="2024-09" db="EMBL/GenBank/DDBJ databases">
        <authorList>
            <person name="Sun Q."/>
            <person name="Mori K."/>
        </authorList>
    </citation>
    <scope>NUCLEOTIDE SEQUENCE [LARGE SCALE GENOMIC DNA]</scope>
    <source>
        <strain evidence="1 2">CCM 8677</strain>
    </source>
</reference>
<accession>A0ABV6IEY5</accession>
<organism evidence="1 2">
    <name type="scientific">Undibacterium danionis</name>
    <dbReference type="NCBI Taxonomy" id="1812100"/>
    <lineage>
        <taxon>Bacteria</taxon>
        <taxon>Pseudomonadati</taxon>
        <taxon>Pseudomonadota</taxon>
        <taxon>Betaproteobacteria</taxon>
        <taxon>Burkholderiales</taxon>
        <taxon>Oxalobacteraceae</taxon>
        <taxon>Undibacterium</taxon>
    </lineage>
</organism>
<dbReference type="Proteomes" id="UP001589844">
    <property type="component" value="Unassembled WGS sequence"/>
</dbReference>
<sequence length="156" mass="17411">MSLLLPDFRKMLGLLIRSGLGVGLLISVAQAQVLTQVNKDLGHGFHSQESKQINVPGRWHSNQSFKFLYFEKRHLCQCSEFSIAPSGQVALFQDASTKVISSFNVAKNSVTPYVKLPAGKLQNVVWLAQEKQVELQLLTPINGVETSIKKRLHLKK</sequence>
<protein>
    <submittedName>
        <fullName evidence="1">Uncharacterized protein</fullName>
    </submittedName>
</protein>
<comment type="caution">
    <text evidence="1">The sequence shown here is derived from an EMBL/GenBank/DDBJ whole genome shotgun (WGS) entry which is preliminary data.</text>
</comment>
<evidence type="ECO:0000313" key="1">
    <source>
        <dbReference type="EMBL" id="MFC0350386.1"/>
    </source>
</evidence>
<evidence type="ECO:0000313" key="2">
    <source>
        <dbReference type="Proteomes" id="UP001589844"/>
    </source>
</evidence>
<dbReference type="EMBL" id="JBHLXJ010000013">
    <property type="protein sequence ID" value="MFC0350386.1"/>
    <property type="molecule type" value="Genomic_DNA"/>
</dbReference>